<comment type="similarity">
    <text evidence="1">Belongs to the MreC family.</text>
</comment>
<dbReference type="Proteomes" id="UP000184406">
    <property type="component" value="Unassembled WGS sequence"/>
</dbReference>
<proteinExistence type="inferred from homology"/>
<reference evidence="7" key="1">
    <citation type="submission" date="2016-11" db="EMBL/GenBank/DDBJ databases">
        <authorList>
            <person name="Varghese N."/>
            <person name="Submissions S."/>
        </authorList>
    </citation>
    <scope>NUCLEOTIDE SEQUENCE [LARGE SCALE GENOMIC DNA]</scope>
    <source>
        <strain evidence="7">DSM 17539</strain>
    </source>
</reference>
<sequence>MRQIINFILRYKNFLLYLFLLIIALAFTVQSHSYHRSKYFNSANWLTGNIYETTSNITTYFGLGEENKKLVEENKRLRNLLFNQKKEDSILLDTTNITYKVIASQVIKNSYSLPRNYITIKKGSAQGIKPDMGVITANGILGIVENTSKNFATVQSILNTKSRINAKIKNTNHYGSLVWDTKDYNTVQLADIERLVPVKIGDTIVTGASSSIFPENIPIGVIKNFDLNNSQSSYSIDIKLFNNMAAVKSIYIIENIQREEIIELEAKTNNDSQ</sequence>
<dbReference type="EMBL" id="FQUX01000001">
    <property type="protein sequence ID" value="SHE71724.1"/>
    <property type="molecule type" value="Genomic_DNA"/>
</dbReference>
<dbReference type="InterPro" id="IPR007221">
    <property type="entry name" value="MreC"/>
</dbReference>
<evidence type="ECO:0000256" key="3">
    <source>
        <dbReference type="ARBA" id="ARBA00022960"/>
    </source>
</evidence>
<feature type="domain" description="Rod shape-determining protein MreC beta-barrel core" evidence="5">
    <location>
        <begin position="106"/>
        <end position="254"/>
    </location>
</feature>
<dbReference type="RefSeq" id="WP_072860628.1">
    <property type="nucleotide sequence ID" value="NZ_FQUX01000001.1"/>
</dbReference>
<dbReference type="InterPro" id="IPR055342">
    <property type="entry name" value="MreC_beta-barrel_core"/>
</dbReference>
<accession>A0A1M4VRN0</accession>
<dbReference type="Pfam" id="PF04085">
    <property type="entry name" value="MreC"/>
    <property type="match status" value="1"/>
</dbReference>
<dbReference type="Gene3D" id="2.40.10.340">
    <property type="entry name" value="Rod shape-determining protein MreC, domain 1"/>
    <property type="match status" value="1"/>
</dbReference>
<keyword evidence="3" id="KW-0133">Cell shape</keyword>
<gene>
    <name evidence="6" type="ORF">SAMN03080594_1011074</name>
</gene>
<evidence type="ECO:0000256" key="1">
    <source>
        <dbReference type="ARBA" id="ARBA00009369"/>
    </source>
</evidence>
<keyword evidence="7" id="KW-1185">Reference proteome</keyword>
<dbReference type="InterPro" id="IPR042175">
    <property type="entry name" value="Cell/Rod_MreC_2"/>
</dbReference>
<evidence type="ECO:0000256" key="4">
    <source>
        <dbReference type="ARBA" id="ARBA00032089"/>
    </source>
</evidence>
<dbReference type="GO" id="GO:0008360">
    <property type="term" value="P:regulation of cell shape"/>
    <property type="evidence" value="ECO:0007669"/>
    <property type="project" value="UniProtKB-KW"/>
</dbReference>
<evidence type="ECO:0000313" key="6">
    <source>
        <dbReference type="EMBL" id="SHE71724.1"/>
    </source>
</evidence>
<evidence type="ECO:0000259" key="5">
    <source>
        <dbReference type="Pfam" id="PF04085"/>
    </source>
</evidence>
<dbReference type="OrthoDB" id="9811827at2"/>
<dbReference type="GO" id="GO:0005886">
    <property type="term" value="C:plasma membrane"/>
    <property type="evidence" value="ECO:0007669"/>
    <property type="project" value="TreeGrafter"/>
</dbReference>
<dbReference type="PANTHER" id="PTHR34138:SF1">
    <property type="entry name" value="CELL SHAPE-DETERMINING PROTEIN MREC"/>
    <property type="match status" value="1"/>
</dbReference>
<evidence type="ECO:0000313" key="7">
    <source>
        <dbReference type="Proteomes" id="UP000184406"/>
    </source>
</evidence>
<name>A0A1M4VRN0_9FLAO</name>
<dbReference type="InterPro" id="IPR042177">
    <property type="entry name" value="Cell/Rod_1"/>
</dbReference>
<dbReference type="NCBIfam" id="NF010532">
    <property type="entry name" value="PRK13922.9-3"/>
    <property type="match status" value="1"/>
</dbReference>
<dbReference type="Gene3D" id="2.40.10.350">
    <property type="entry name" value="Rod shape-determining protein MreC, domain 2"/>
    <property type="match status" value="1"/>
</dbReference>
<dbReference type="PANTHER" id="PTHR34138">
    <property type="entry name" value="CELL SHAPE-DETERMINING PROTEIN MREC"/>
    <property type="match status" value="1"/>
</dbReference>
<dbReference type="AlphaFoldDB" id="A0A1M4VRN0"/>
<evidence type="ECO:0000256" key="2">
    <source>
        <dbReference type="ARBA" id="ARBA00013855"/>
    </source>
</evidence>
<organism evidence="6 7">
    <name type="scientific">Arenibacter palladensis</name>
    <dbReference type="NCBI Taxonomy" id="237373"/>
    <lineage>
        <taxon>Bacteria</taxon>
        <taxon>Pseudomonadati</taxon>
        <taxon>Bacteroidota</taxon>
        <taxon>Flavobacteriia</taxon>
        <taxon>Flavobacteriales</taxon>
        <taxon>Flavobacteriaceae</taxon>
        <taxon>Arenibacter</taxon>
    </lineage>
</organism>
<protein>
    <recommendedName>
        <fullName evidence="2">Cell shape-determining protein MreC</fullName>
    </recommendedName>
    <alternativeName>
        <fullName evidence="4">Cell shape protein MreC</fullName>
    </alternativeName>
</protein>